<dbReference type="Pfam" id="PF13563">
    <property type="entry name" value="2_5_RNA_ligase2"/>
    <property type="match status" value="1"/>
</dbReference>
<keyword evidence="2" id="KW-1185">Reference proteome</keyword>
<accession>A0A7I7XXJ6</accession>
<organism evidence="1 2">
    <name type="scientific">Mycolicibacterium confluentis</name>
    <dbReference type="NCBI Taxonomy" id="28047"/>
    <lineage>
        <taxon>Bacteria</taxon>
        <taxon>Bacillati</taxon>
        <taxon>Actinomycetota</taxon>
        <taxon>Actinomycetes</taxon>
        <taxon>Mycobacteriales</taxon>
        <taxon>Mycobacteriaceae</taxon>
        <taxon>Mycolicibacterium</taxon>
    </lineage>
</organism>
<dbReference type="OrthoDB" id="3397424at2"/>
<proteinExistence type="predicted"/>
<gene>
    <name evidence="1" type="ORF">MCNF_24590</name>
</gene>
<name>A0A7I7XXJ6_9MYCO</name>
<dbReference type="Gene3D" id="3.90.1140.10">
    <property type="entry name" value="Cyclic phosphodiesterase"/>
    <property type="match status" value="1"/>
</dbReference>
<dbReference type="SUPFAM" id="SSF55144">
    <property type="entry name" value="LigT-like"/>
    <property type="match status" value="1"/>
</dbReference>
<dbReference type="AlphaFoldDB" id="A0A7I7XXJ6"/>
<dbReference type="Proteomes" id="UP000466931">
    <property type="component" value="Chromosome"/>
</dbReference>
<dbReference type="RefSeq" id="WP_085151183.1">
    <property type="nucleotide sequence ID" value="NZ_AP022612.1"/>
</dbReference>
<dbReference type="EMBL" id="AP022612">
    <property type="protein sequence ID" value="BBZ33854.1"/>
    <property type="molecule type" value="Genomic_DNA"/>
</dbReference>
<evidence type="ECO:0000313" key="2">
    <source>
        <dbReference type="Proteomes" id="UP000466931"/>
    </source>
</evidence>
<dbReference type="InterPro" id="IPR009097">
    <property type="entry name" value="Cyclic_Pdiesterase"/>
</dbReference>
<reference evidence="1" key="1">
    <citation type="journal article" date="2019" name="Emerg. Microbes Infect.">
        <title>Comprehensive subspecies identification of 175 nontuberculous mycobacteria species based on 7547 genomic profiles.</title>
        <authorList>
            <person name="Matsumoto Y."/>
            <person name="Kinjo T."/>
            <person name="Motooka D."/>
            <person name="Nabeya D."/>
            <person name="Jung N."/>
            <person name="Uechi K."/>
            <person name="Horii T."/>
            <person name="Iida T."/>
            <person name="Fujita J."/>
            <person name="Nakamura S."/>
        </authorList>
    </citation>
    <scope>NUCLEOTIDE SEQUENCE [LARGE SCALE GENOMIC DNA]</scope>
    <source>
        <strain evidence="1">JCM 13671</strain>
    </source>
</reference>
<reference evidence="1" key="2">
    <citation type="submission" date="2020-02" db="EMBL/GenBank/DDBJ databases">
        <authorList>
            <person name="Matsumoto Y."/>
            <person name="Motooka D."/>
            <person name="Nakamura S."/>
        </authorList>
    </citation>
    <scope>NUCLEOTIDE SEQUENCE</scope>
    <source>
        <strain evidence="1">JCM 13671</strain>
    </source>
</reference>
<evidence type="ECO:0000313" key="1">
    <source>
        <dbReference type="EMBL" id="BBZ33854.1"/>
    </source>
</evidence>
<protein>
    <submittedName>
        <fullName evidence="1">Uncharacterized protein</fullName>
    </submittedName>
</protein>
<sequence>MAHSIELLFDDRTEAALRGCWQQLTDAGLPSQARIRAETNRPHVTLVAAEHIDASVDDVLAGFARRLPLPCTVGALLLFGRAPYVLARLIVPTVDLLDLHRDVAAACGPHLPRGAMAHSDPDAWTPHTTLARRLRPEQLSDALTLPGLSADRHGHFAGLRRWDGDARVDLIYG</sequence>